<reference evidence="2 3" key="1">
    <citation type="submission" date="2020-08" db="EMBL/GenBank/DDBJ databases">
        <title>Novel species isolated from subtropical streams in China.</title>
        <authorList>
            <person name="Lu H."/>
        </authorList>
    </citation>
    <scope>NUCLEOTIDE SEQUENCE [LARGE SCALE GENOMIC DNA]</scope>
    <source>
        <strain evidence="2 3">NL8W</strain>
    </source>
</reference>
<evidence type="ECO:0000313" key="3">
    <source>
        <dbReference type="Proteomes" id="UP000646911"/>
    </source>
</evidence>
<gene>
    <name evidence="2" type="ORF">H8L47_23610</name>
</gene>
<keyword evidence="3" id="KW-1185">Reference proteome</keyword>
<feature type="transmembrane region" description="Helical" evidence="1">
    <location>
        <begin position="38"/>
        <end position="57"/>
    </location>
</feature>
<proteinExistence type="predicted"/>
<organism evidence="2 3">
    <name type="scientific">Undibacterium umbellatum</name>
    <dbReference type="NCBI Taxonomy" id="2762300"/>
    <lineage>
        <taxon>Bacteria</taxon>
        <taxon>Pseudomonadati</taxon>
        <taxon>Pseudomonadota</taxon>
        <taxon>Betaproteobacteria</taxon>
        <taxon>Burkholderiales</taxon>
        <taxon>Oxalobacteraceae</taxon>
        <taxon>Undibacterium</taxon>
    </lineage>
</organism>
<keyword evidence="1" id="KW-0812">Transmembrane</keyword>
<dbReference type="RefSeq" id="WP_186956067.1">
    <property type="nucleotide sequence ID" value="NZ_JACOFX010000017.1"/>
</dbReference>
<protein>
    <submittedName>
        <fullName evidence="2">Uncharacterized protein</fullName>
    </submittedName>
</protein>
<name>A0ABR6ZFV2_9BURK</name>
<keyword evidence="1" id="KW-0472">Membrane</keyword>
<sequence length="125" mass="14518">MFLPWEKLPAWLLGPLMTCLGAYLVLHAEPYSWRQWEALGFIAIGIVIFIFGMKKLYVKTDGYHINGALTSSRKKTKEEREKLSAPNFANYDAMQLKRILSRIDADRYPERVKEIQARLDALEQN</sequence>
<evidence type="ECO:0000313" key="2">
    <source>
        <dbReference type="EMBL" id="MBC3910558.1"/>
    </source>
</evidence>
<dbReference type="Proteomes" id="UP000646911">
    <property type="component" value="Unassembled WGS sequence"/>
</dbReference>
<keyword evidence="1" id="KW-1133">Transmembrane helix</keyword>
<dbReference type="EMBL" id="JACOFX010000017">
    <property type="protein sequence ID" value="MBC3910558.1"/>
    <property type="molecule type" value="Genomic_DNA"/>
</dbReference>
<accession>A0ABR6ZFV2</accession>
<evidence type="ECO:0000256" key="1">
    <source>
        <dbReference type="SAM" id="Phobius"/>
    </source>
</evidence>
<comment type="caution">
    <text evidence="2">The sequence shown here is derived from an EMBL/GenBank/DDBJ whole genome shotgun (WGS) entry which is preliminary data.</text>
</comment>
<feature type="transmembrane region" description="Helical" evidence="1">
    <location>
        <begin position="9"/>
        <end position="26"/>
    </location>
</feature>